<keyword evidence="2" id="KW-1185">Reference proteome</keyword>
<dbReference type="AlphaFoldDB" id="A0A5A8F2G6"/>
<proteinExistence type="predicted"/>
<sequence>MGYTGRRRPNQWASKASHTFLIKDNDVRTFLEKCSFPKEKDEISIDNKYIYETIEITDNPIKLIIAVDGGYNEANVKKKFPSASLAFFQFGALSFSVEDLRNLSHDPFIFPEQIAKLKELERIKLVIPVRNITYYEQTTLTDSIRKAIYDFFMVPRDAFSFMDVLYWLVFEIYNTDKVEFYNLASHPNKNSDAKNIKLFRDKMNKDFTFEHEDGKIYLTDIFRLHEAIDDELGAHGILGYITGLIEQIIIAYYIKFIYEKKPDLLNEILFIKDGPLAFFGQTANMHKPFRKLFNYLSKKYNVFIVGLEKSGPFVEHAIELCDTTNGKPILERGKYLLLSNKHIYKYILPGDPEDEKPYARTSYYSAKLIFHSKNGYIYVLTIPVEDENIVLDPQKENFKNIDIILNNLEYLKCDMYDNSLIPVALVNQLVSIADHPSSVLLEKFSKREIK</sequence>
<accession>A0A5A8F2G6</accession>
<organism evidence="1 2">
    <name type="scientific">Deferribacter autotrophicus</name>
    <dbReference type="NCBI Taxonomy" id="500465"/>
    <lineage>
        <taxon>Bacteria</taxon>
        <taxon>Pseudomonadati</taxon>
        <taxon>Deferribacterota</taxon>
        <taxon>Deferribacteres</taxon>
        <taxon>Deferribacterales</taxon>
        <taxon>Deferribacteraceae</taxon>
        <taxon>Deferribacter</taxon>
    </lineage>
</organism>
<gene>
    <name evidence="1" type="ORF">FHQ18_09455</name>
</gene>
<dbReference type="Proteomes" id="UP000322876">
    <property type="component" value="Unassembled WGS sequence"/>
</dbReference>
<evidence type="ECO:0000313" key="1">
    <source>
        <dbReference type="EMBL" id="KAA0257558.1"/>
    </source>
</evidence>
<reference evidence="1 2" key="1">
    <citation type="submission" date="2019-06" db="EMBL/GenBank/DDBJ databases">
        <title>Genomic insights into carbon and energy metabolism of Deferribacter autotrophicus revealed new metabolic traits in the phylum Deferribacteres.</title>
        <authorList>
            <person name="Slobodkin A.I."/>
            <person name="Slobodkina G.B."/>
            <person name="Allioux M."/>
            <person name="Alain K."/>
            <person name="Jebbar M."/>
            <person name="Shadrin V."/>
            <person name="Kublanov I.V."/>
            <person name="Toshchakov S.V."/>
            <person name="Bonch-Osmolovskaya E.A."/>
        </authorList>
    </citation>
    <scope>NUCLEOTIDE SEQUENCE [LARGE SCALE GENOMIC DNA]</scope>
    <source>
        <strain evidence="1 2">SL50</strain>
    </source>
</reference>
<evidence type="ECO:0000313" key="2">
    <source>
        <dbReference type="Proteomes" id="UP000322876"/>
    </source>
</evidence>
<protein>
    <submittedName>
        <fullName evidence="1">NurA domain-containing protein</fullName>
    </submittedName>
</protein>
<comment type="caution">
    <text evidence="1">The sequence shown here is derived from an EMBL/GenBank/DDBJ whole genome shotgun (WGS) entry which is preliminary data.</text>
</comment>
<dbReference type="RefSeq" id="WP_149266939.1">
    <property type="nucleotide sequence ID" value="NZ_VFJB01000007.1"/>
</dbReference>
<dbReference type="OrthoDB" id="63920at2"/>
<name>A0A5A8F2G6_9BACT</name>
<dbReference type="EMBL" id="VFJB01000007">
    <property type="protein sequence ID" value="KAA0257558.1"/>
    <property type="molecule type" value="Genomic_DNA"/>
</dbReference>